<dbReference type="AlphaFoldDB" id="A0A833VH84"/>
<comment type="caution">
    <text evidence="7">The sequence shown here is derived from an EMBL/GenBank/DDBJ whole genome shotgun (WGS) entry which is preliminary data.</text>
</comment>
<organism evidence="7 8">
    <name type="scientific">Carex littledalei</name>
    <dbReference type="NCBI Taxonomy" id="544730"/>
    <lineage>
        <taxon>Eukaryota</taxon>
        <taxon>Viridiplantae</taxon>
        <taxon>Streptophyta</taxon>
        <taxon>Embryophyta</taxon>
        <taxon>Tracheophyta</taxon>
        <taxon>Spermatophyta</taxon>
        <taxon>Magnoliopsida</taxon>
        <taxon>Liliopsida</taxon>
        <taxon>Poales</taxon>
        <taxon>Cyperaceae</taxon>
        <taxon>Cyperoideae</taxon>
        <taxon>Cariceae</taxon>
        <taxon>Carex</taxon>
        <taxon>Carex subgen. Euthyceras</taxon>
    </lineage>
</organism>
<evidence type="ECO:0000256" key="1">
    <source>
        <dbReference type="ARBA" id="ARBA00004141"/>
    </source>
</evidence>
<comment type="similarity">
    <text evidence="2">Belongs to the plant DMP1 protein family.</text>
</comment>
<keyword evidence="3 6" id="KW-0812">Transmembrane</keyword>
<evidence type="ECO:0000313" key="8">
    <source>
        <dbReference type="Proteomes" id="UP000623129"/>
    </source>
</evidence>
<comment type="subcellular location">
    <subcellularLocation>
        <location evidence="1">Membrane</location>
        <topology evidence="1">Multi-pass membrane protein</topology>
    </subcellularLocation>
</comment>
<dbReference type="GO" id="GO:0016020">
    <property type="term" value="C:membrane"/>
    <property type="evidence" value="ECO:0007669"/>
    <property type="project" value="UniProtKB-SubCell"/>
</dbReference>
<dbReference type="OrthoDB" id="1928191at2759"/>
<keyword evidence="8" id="KW-1185">Reference proteome</keyword>
<gene>
    <name evidence="7" type="ORF">FCM35_KLT09225</name>
</gene>
<dbReference type="EMBL" id="SWLB01000019">
    <property type="protein sequence ID" value="KAF3326145.1"/>
    <property type="molecule type" value="Genomic_DNA"/>
</dbReference>
<keyword evidence="4 6" id="KW-1133">Transmembrane helix</keyword>
<evidence type="ECO:0000256" key="2">
    <source>
        <dbReference type="ARBA" id="ARBA00008707"/>
    </source>
</evidence>
<reference evidence="7" key="1">
    <citation type="submission" date="2020-01" db="EMBL/GenBank/DDBJ databases">
        <title>Genome sequence of Kobresia littledalei, the first chromosome-level genome in the family Cyperaceae.</title>
        <authorList>
            <person name="Qu G."/>
        </authorList>
    </citation>
    <scope>NUCLEOTIDE SEQUENCE</scope>
    <source>
        <strain evidence="7">C.B.Clarke</strain>
        <tissue evidence="7">Leaf</tissue>
    </source>
</reference>
<dbReference type="PANTHER" id="PTHR31621:SF66">
    <property type="entry name" value="PROTEIN DMP2"/>
    <property type="match status" value="1"/>
</dbReference>
<evidence type="ECO:0000256" key="5">
    <source>
        <dbReference type="ARBA" id="ARBA00023136"/>
    </source>
</evidence>
<proteinExistence type="inferred from homology"/>
<dbReference type="GO" id="GO:0010256">
    <property type="term" value="P:endomembrane system organization"/>
    <property type="evidence" value="ECO:0007669"/>
    <property type="project" value="TreeGrafter"/>
</dbReference>
<evidence type="ECO:0000256" key="6">
    <source>
        <dbReference type="SAM" id="Phobius"/>
    </source>
</evidence>
<evidence type="ECO:0000313" key="7">
    <source>
        <dbReference type="EMBL" id="KAF3326145.1"/>
    </source>
</evidence>
<dbReference type="GO" id="GO:0005737">
    <property type="term" value="C:cytoplasm"/>
    <property type="evidence" value="ECO:0007669"/>
    <property type="project" value="UniProtKB-ARBA"/>
</dbReference>
<dbReference type="InterPro" id="IPR007770">
    <property type="entry name" value="DMP"/>
</dbReference>
<dbReference type="Proteomes" id="UP000623129">
    <property type="component" value="Unassembled WGS sequence"/>
</dbReference>
<evidence type="ECO:0000256" key="4">
    <source>
        <dbReference type="ARBA" id="ARBA00022989"/>
    </source>
</evidence>
<feature type="transmembrane region" description="Helical" evidence="6">
    <location>
        <begin position="58"/>
        <end position="77"/>
    </location>
</feature>
<protein>
    <submittedName>
        <fullName evidence="7">Uncharacterized protein</fullName>
    </submittedName>
</protein>
<feature type="transmembrane region" description="Helical" evidence="6">
    <location>
        <begin position="116"/>
        <end position="134"/>
    </location>
</feature>
<keyword evidence="5 6" id="KW-0472">Membrane</keyword>
<sequence>MARKDQNQNQSIGEKAFQGLGDLVQLLPTGTVFVFQFLNPLLTNSGQCTVTNKVLGGTLLFACSFFCCFSSFTDSYIGTDGKLYYGMVTRKGLWSFSDPNAGSIDLSRYKLQFGDFVHAFLSLAVFAVVAVLDTNTVTCFDSAMLVQQKMMLEVLPPVIGSLASSAFMVFPCNRRGIGYPPSTATVDYTEGELELK</sequence>
<accession>A0A833VH84</accession>
<evidence type="ECO:0000256" key="3">
    <source>
        <dbReference type="ARBA" id="ARBA00022692"/>
    </source>
</evidence>
<name>A0A833VH84_9POAL</name>
<dbReference type="PANTHER" id="PTHR31621">
    <property type="entry name" value="PROTEIN DMP3"/>
    <property type="match status" value="1"/>
</dbReference>
<dbReference type="Pfam" id="PF05078">
    <property type="entry name" value="DUF679"/>
    <property type="match status" value="1"/>
</dbReference>